<reference evidence="1" key="2">
    <citation type="submission" date="2020-11" db="EMBL/GenBank/DDBJ databases">
        <authorList>
            <person name="McCartney M.A."/>
            <person name="Auch B."/>
            <person name="Kono T."/>
            <person name="Mallez S."/>
            <person name="Becker A."/>
            <person name="Gohl D.M."/>
            <person name="Silverstein K.A.T."/>
            <person name="Koren S."/>
            <person name="Bechman K.B."/>
            <person name="Herman A."/>
            <person name="Abrahante J.E."/>
            <person name="Garbe J."/>
        </authorList>
    </citation>
    <scope>NUCLEOTIDE SEQUENCE</scope>
    <source>
        <strain evidence="1">Duluth1</strain>
        <tissue evidence="1">Whole animal</tissue>
    </source>
</reference>
<sequence>MSNSPRLRELAAAEGCLDNDTITKVLGMRWHAVRDELSYAPRDIPAIENAT</sequence>
<organism evidence="1 2">
    <name type="scientific">Dreissena polymorpha</name>
    <name type="common">Zebra mussel</name>
    <name type="synonym">Mytilus polymorpha</name>
    <dbReference type="NCBI Taxonomy" id="45954"/>
    <lineage>
        <taxon>Eukaryota</taxon>
        <taxon>Metazoa</taxon>
        <taxon>Spiralia</taxon>
        <taxon>Lophotrochozoa</taxon>
        <taxon>Mollusca</taxon>
        <taxon>Bivalvia</taxon>
        <taxon>Autobranchia</taxon>
        <taxon>Heteroconchia</taxon>
        <taxon>Euheterodonta</taxon>
        <taxon>Imparidentia</taxon>
        <taxon>Neoheterodontei</taxon>
        <taxon>Myida</taxon>
        <taxon>Dreissenoidea</taxon>
        <taxon>Dreissenidae</taxon>
        <taxon>Dreissena</taxon>
    </lineage>
</organism>
<accession>A0A9D4JRZ9</accession>
<dbReference type="AlphaFoldDB" id="A0A9D4JRZ9"/>
<dbReference type="EMBL" id="JAIWYP010000005">
    <property type="protein sequence ID" value="KAH3818598.1"/>
    <property type="molecule type" value="Genomic_DNA"/>
</dbReference>
<protein>
    <submittedName>
        <fullName evidence="1">Uncharacterized protein</fullName>
    </submittedName>
</protein>
<gene>
    <name evidence="1" type="ORF">DPMN_120320</name>
</gene>
<reference evidence="1" key="1">
    <citation type="journal article" date="2019" name="bioRxiv">
        <title>The Genome of the Zebra Mussel, Dreissena polymorpha: A Resource for Invasive Species Research.</title>
        <authorList>
            <person name="McCartney M.A."/>
            <person name="Auch B."/>
            <person name="Kono T."/>
            <person name="Mallez S."/>
            <person name="Zhang Y."/>
            <person name="Obille A."/>
            <person name="Becker A."/>
            <person name="Abrahante J.E."/>
            <person name="Garbe J."/>
            <person name="Badalamenti J.P."/>
            <person name="Herman A."/>
            <person name="Mangelson H."/>
            <person name="Liachko I."/>
            <person name="Sullivan S."/>
            <person name="Sone E.D."/>
            <person name="Koren S."/>
            <person name="Silverstein K.A.T."/>
            <person name="Beckman K.B."/>
            <person name="Gohl D.M."/>
        </authorList>
    </citation>
    <scope>NUCLEOTIDE SEQUENCE</scope>
    <source>
        <strain evidence="1">Duluth1</strain>
        <tissue evidence="1">Whole animal</tissue>
    </source>
</reference>
<keyword evidence="2" id="KW-1185">Reference proteome</keyword>
<proteinExistence type="predicted"/>
<dbReference type="Proteomes" id="UP000828390">
    <property type="component" value="Unassembled WGS sequence"/>
</dbReference>
<evidence type="ECO:0000313" key="2">
    <source>
        <dbReference type="Proteomes" id="UP000828390"/>
    </source>
</evidence>
<comment type="caution">
    <text evidence="1">The sequence shown here is derived from an EMBL/GenBank/DDBJ whole genome shotgun (WGS) entry which is preliminary data.</text>
</comment>
<evidence type="ECO:0000313" key="1">
    <source>
        <dbReference type="EMBL" id="KAH3818598.1"/>
    </source>
</evidence>
<name>A0A9D4JRZ9_DREPO</name>